<dbReference type="Proteomes" id="UP001491310">
    <property type="component" value="Unassembled WGS sequence"/>
</dbReference>
<gene>
    <name evidence="17" type="ORF">WJX75_009456</name>
</gene>
<keyword evidence="10 14" id="KW-1133">Transmembrane helix</keyword>
<feature type="transmembrane region" description="Helical" evidence="14">
    <location>
        <begin position="491"/>
        <end position="512"/>
    </location>
</feature>
<dbReference type="CDD" id="cd03875">
    <property type="entry name" value="M28_Fxna_like"/>
    <property type="match status" value="1"/>
</dbReference>
<evidence type="ECO:0000256" key="6">
    <source>
        <dbReference type="ARBA" id="ARBA00022723"/>
    </source>
</evidence>
<protein>
    <recommendedName>
        <fullName evidence="19">Peptidase M28 domain-containing protein</fullName>
    </recommendedName>
</protein>
<organism evidence="17 18">
    <name type="scientific">Coccomyxa subellipsoidea</name>
    <dbReference type="NCBI Taxonomy" id="248742"/>
    <lineage>
        <taxon>Eukaryota</taxon>
        <taxon>Viridiplantae</taxon>
        <taxon>Chlorophyta</taxon>
        <taxon>core chlorophytes</taxon>
        <taxon>Trebouxiophyceae</taxon>
        <taxon>Trebouxiophyceae incertae sedis</taxon>
        <taxon>Coccomyxaceae</taxon>
        <taxon>Coccomyxa</taxon>
    </lineage>
</organism>
<dbReference type="PANTHER" id="PTHR12147">
    <property type="entry name" value="METALLOPEPTIDASE M28 FAMILY MEMBER"/>
    <property type="match status" value="1"/>
</dbReference>
<comment type="similarity">
    <text evidence="3">Belongs to the peptidase M28 family.</text>
</comment>
<dbReference type="PANTHER" id="PTHR12147:SF22">
    <property type="entry name" value="ENDOPLASMIC RETICULUM METALLOPEPTIDASE 1"/>
    <property type="match status" value="1"/>
</dbReference>
<dbReference type="EMBL" id="JALJOT010000006">
    <property type="protein sequence ID" value="KAK9909917.1"/>
    <property type="molecule type" value="Genomic_DNA"/>
</dbReference>
<comment type="cofactor">
    <cofactor evidence="1">
        <name>Zn(2+)</name>
        <dbReference type="ChEBI" id="CHEBI:29105"/>
    </cofactor>
</comment>
<evidence type="ECO:0000313" key="17">
    <source>
        <dbReference type="EMBL" id="KAK9909917.1"/>
    </source>
</evidence>
<dbReference type="InterPro" id="IPR048024">
    <property type="entry name" value="Fxna-like_M28_dom"/>
</dbReference>
<dbReference type="InterPro" id="IPR053973">
    <property type="entry name" value="ERMP1-like_C"/>
</dbReference>
<evidence type="ECO:0000256" key="10">
    <source>
        <dbReference type="ARBA" id="ARBA00022989"/>
    </source>
</evidence>
<feature type="transmembrane region" description="Helical" evidence="14">
    <location>
        <begin position="382"/>
        <end position="399"/>
    </location>
</feature>
<feature type="transmembrane region" description="Helical" evidence="14">
    <location>
        <begin position="419"/>
        <end position="440"/>
    </location>
</feature>
<evidence type="ECO:0000259" key="15">
    <source>
        <dbReference type="Pfam" id="PF04389"/>
    </source>
</evidence>
<keyword evidence="7" id="KW-0378">Hydrolase</keyword>
<keyword evidence="12 14" id="KW-0472">Membrane</keyword>
<name>A0ABR2YSN9_9CHLO</name>
<feature type="domain" description="Peptidase M28" evidence="15">
    <location>
        <begin position="142"/>
        <end position="337"/>
    </location>
</feature>
<keyword evidence="8" id="KW-0256">Endoplasmic reticulum</keyword>
<accession>A0ABR2YSN9</accession>
<comment type="subcellular location">
    <subcellularLocation>
        <location evidence="2">Endoplasmic reticulum membrane</location>
        <topology evidence="2">Multi-pass membrane protein</topology>
    </subcellularLocation>
</comment>
<proteinExistence type="inferred from homology"/>
<evidence type="ECO:0000256" key="14">
    <source>
        <dbReference type="SAM" id="Phobius"/>
    </source>
</evidence>
<evidence type="ECO:0000313" key="18">
    <source>
        <dbReference type="Proteomes" id="UP001491310"/>
    </source>
</evidence>
<keyword evidence="13" id="KW-0325">Glycoprotein</keyword>
<sequence length="745" mass="80203">MKDIRNAQRFQAFGKKNPAFFRSCSELNTSIVLFVALVSICAFQNNRTALPLSIGSRADQFSEGRALRIIKRLADDFPHRQVGAKHYSDASAFILEEAQSVQHLAAKRQDLSVQVASEISTGAADINFLHADFTNAYSNLSNIVLKIVPTDAAAEKAVLVNAHFDSTLGSPGASDCASCVGVALELARLLVSDELRKLQAPVTFLLNGGEEAFLLGAHAFREQSQFKDGLGAIINLESTGPGGPDIVFQHSGAWTMRSYARAARHPRGTVIAQDFFEAGILPADTDFRMMSAKYLGELPGLDIAFLLDSGAYHMVADVPERIRPGTLQAMGENVAELIIDIGSSLRQGKDKVEEDEKLVFFDVLGLFMVTYPMRLAKLLHKTPLLLALALPLFISAVGANQQRTITHRYLEQLKMAAVALLSGACAVIAPVLFAFAFVYLTGRPLAWMGVIAELLTAAGLGAGYAMAAWALAAVLASLFVSGEDGRVQLPWLVLAAAPAVVLVAPPALMLSLHIVQKASTSGAPFLQYGTDISVAIVLGLSLVGCLGFLAGLFALQFRRKIWVPVLLFLASLPRGDWDPRSQIVLFPVHHFMQGISLPAPAPISGTELPNMYLVDRMCVATDQSGSCVSERLQISLSFPKFGFYGAMNFTGDMLGWSFTNKFWPAKVSQTERIVRFTGGEGSETWRIWVDIVAGGQLDIDVVAASIATAEEASQVALLAASFPSWTSVAAAEAFHMHWALEASGN</sequence>
<evidence type="ECO:0000256" key="13">
    <source>
        <dbReference type="ARBA" id="ARBA00023180"/>
    </source>
</evidence>
<dbReference type="InterPro" id="IPR007484">
    <property type="entry name" value="Peptidase_M28"/>
</dbReference>
<reference evidence="17 18" key="1">
    <citation type="journal article" date="2024" name="Nat. Commun.">
        <title>Phylogenomics reveals the evolutionary origins of lichenization in chlorophyte algae.</title>
        <authorList>
            <person name="Puginier C."/>
            <person name="Libourel C."/>
            <person name="Otte J."/>
            <person name="Skaloud P."/>
            <person name="Haon M."/>
            <person name="Grisel S."/>
            <person name="Petersen M."/>
            <person name="Berrin J.G."/>
            <person name="Delaux P.M."/>
            <person name="Dal Grande F."/>
            <person name="Keller J."/>
        </authorList>
    </citation>
    <scope>NUCLEOTIDE SEQUENCE [LARGE SCALE GENOMIC DNA]</scope>
    <source>
        <strain evidence="17 18">SAG 216-7</strain>
    </source>
</reference>
<evidence type="ECO:0000256" key="2">
    <source>
        <dbReference type="ARBA" id="ARBA00004477"/>
    </source>
</evidence>
<feature type="domain" description="Endoplasmic reticulum metallopeptidase 1-like C-terminal" evidence="16">
    <location>
        <begin position="585"/>
        <end position="738"/>
    </location>
</feature>
<keyword evidence="6" id="KW-0479">Metal-binding</keyword>
<comment type="caution">
    <text evidence="17">The sequence shown here is derived from an EMBL/GenBank/DDBJ whole genome shotgun (WGS) entry which is preliminary data.</text>
</comment>
<keyword evidence="4" id="KW-0645">Protease</keyword>
<keyword evidence="11" id="KW-0482">Metalloprotease</keyword>
<dbReference type="InterPro" id="IPR045175">
    <property type="entry name" value="M28_fam"/>
</dbReference>
<evidence type="ECO:0000256" key="7">
    <source>
        <dbReference type="ARBA" id="ARBA00022801"/>
    </source>
</evidence>
<keyword evidence="9" id="KW-0862">Zinc</keyword>
<keyword evidence="5 14" id="KW-0812">Transmembrane</keyword>
<dbReference type="Pfam" id="PF04389">
    <property type="entry name" value="Peptidase_M28"/>
    <property type="match status" value="1"/>
</dbReference>
<evidence type="ECO:0000256" key="5">
    <source>
        <dbReference type="ARBA" id="ARBA00022692"/>
    </source>
</evidence>
<evidence type="ECO:0000256" key="4">
    <source>
        <dbReference type="ARBA" id="ARBA00022670"/>
    </source>
</evidence>
<keyword evidence="18" id="KW-1185">Reference proteome</keyword>
<evidence type="ECO:0000256" key="3">
    <source>
        <dbReference type="ARBA" id="ARBA00010918"/>
    </source>
</evidence>
<feature type="transmembrane region" description="Helical" evidence="14">
    <location>
        <begin position="532"/>
        <end position="555"/>
    </location>
</feature>
<feature type="transmembrane region" description="Helical" evidence="14">
    <location>
        <begin position="446"/>
        <end position="479"/>
    </location>
</feature>
<evidence type="ECO:0000256" key="12">
    <source>
        <dbReference type="ARBA" id="ARBA00023136"/>
    </source>
</evidence>
<evidence type="ECO:0000256" key="8">
    <source>
        <dbReference type="ARBA" id="ARBA00022824"/>
    </source>
</evidence>
<evidence type="ECO:0008006" key="19">
    <source>
        <dbReference type="Google" id="ProtNLM"/>
    </source>
</evidence>
<evidence type="ECO:0000256" key="11">
    <source>
        <dbReference type="ARBA" id="ARBA00023049"/>
    </source>
</evidence>
<evidence type="ECO:0000256" key="1">
    <source>
        <dbReference type="ARBA" id="ARBA00001947"/>
    </source>
</evidence>
<dbReference type="Gene3D" id="3.40.630.10">
    <property type="entry name" value="Zn peptidases"/>
    <property type="match status" value="1"/>
</dbReference>
<evidence type="ECO:0000256" key="9">
    <source>
        <dbReference type="ARBA" id="ARBA00022833"/>
    </source>
</evidence>
<dbReference type="SUPFAM" id="SSF53187">
    <property type="entry name" value="Zn-dependent exopeptidases"/>
    <property type="match status" value="1"/>
</dbReference>
<evidence type="ECO:0000259" key="16">
    <source>
        <dbReference type="Pfam" id="PF22248"/>
    </source>
</evidence>
<dbReference type="Pfam" id="PF22248">
    <property type="entry name" value="ERMP1_C"/>
    <property type="match status" value="1"/>
</dbReference>